<evidence type="ECO:0000313" key="3">
    <source>
        <dbReference type="Proteomes" id="UP000024635"/>
    </source>
</evidence>
<dbReference type="AlphaFoldDB" id="A0A016T484"/>
<sequence>MVFCCGPRKMESHAQSIDEHASDDDTVAGKSYLLLCACGRFSVLSPVASDFVSLFRFVAIFALSPLVLFRRRSTPAAALAAKFRGIFIILAISFISASSENWSPRSYHSNET</sequence>
<proteinExistence type="predicted"/>
<keyword evidence="1" id="KW-1133">Transmembrane helix</keyword>
<dbReference type="EMBL" id="JARK01001477">
    <property type="protein sequence ID" value="EYB97404.1"/>
    <property type="molecule type" value="Genomic_DNA"/>
</dbReference>
<feature type="transmembrane region" description="Helical" evidence="1">
    <location>
        <begin position="76"/>
        <end position="97"/>
    </location>
</feature>
<gene>
    <name evidence="2" type="primary">Acey_s0141.g2253</name>
    <name evidence="2" type="ORF">Y032_0141g2253</name>
</gene>
<organism evidence="2 3">
    <name type="scientific">Ancylostoma ceylanicum</name>
    <dbReference type="NCBI Taxonomy" id="53326"/>
    <lineage>
        <taxon>Eukaryota</taxon>
        <taxon>Metazoa</taxon>
        <taxon>Ecdysozoa</taxon>
        <taxon>Nematoda</taxon>
        <taxon>Chromadorea</taxon>
        <taxon>Rhabditida</taxon>
        <taxon>Rhabditina</taxon>
        <taxon>Rhabditomorpha</taxon>
        <taxon>Strongyloidea</taxon>
        <taxon>Ancylostomatidae</taxon>
        <taxon>Ancylostomatinae</taxon>
        <taxon>Ancylostoma</taxon>
    </lineage>
</organism>
<protein>
    <submittedName>
        <fullName evidence="2">Uncharacterized protein</fullName>
    </submittedName>
</protein>
<name>A0A016T484_9BILA</name>
<keyword evidence="1" id="KW-0472">Membrane</keyword>
<keyword evidence="1" id="KW-0812">Transmembrane</keyword>
<dbReference type="Proteomes" id="UP000024635">
    <property type="component" value="Unassembled WGS sequence"/>
</dbReference>
<accession>A0A016T484</accession>
<reference evidence="3" key="1">
    <citation type="journal article" date="2015" name="Nat. Genet.">
        <title>The genome and transcriptome of the zoonotic hookworm Ancylostoma ceylanicum identify infection-specific gene families.</title>
        <authorList>
            <person name="Schwarz E.M."/>
            <person name="Hu Y."/>
            <person name="Antoshechkin I."/>
            <person name="Miller M.M."/>
            <person name="Sternberg P.W."/>
            <person name="Aroian R.V."/>
        </authorList>
    </citation>
    <scope>NUCLEOTIDE SEQUENCE</scope>
    <source>
        <strain evidence="3">HY135</strain>
    </source>
</reference>
<evidence type="ECO:0000313" key="2">
    <source>
        <dbReference type="EMBL" id="EYB97404.1"/>
    </source>
</evidence>
<comment type="caution">
    <text evidence="2">The sequence shown here is derived from an EMBL/GenBank/DDBJ whole genome shotgun (WGS) entry which is preliminary data.</text>
</comment>
<evidence type="ECO:0000256" key="1">
    <source>
        <dbReference type="SAM" id="Phobius"/>
    </source>
</evidence>
<keyword evidence="3" id="KW-1185">Reference proteome</keyword>
<feature type="transmembrane region" description="Helical" evidence="1">
    <location>
        <begin position="51"/>
        <end position="69"/>
    </location>
</feature>